<gene>
    <name evidence="7" type="ORF">EZS26_002996</name>
</gene>
<protein>
    <recommendedName>
        <fullName evidence="6">Major facilitator superfamily (MFS) profile domain-containing protein</fullName>
    </recommendedName>
</protein>
<evidence type="ECO:0000256" key="3">
    <source>
        <dbReference type="ARBA" id="ARBA00022989"/>
    </source>
</evidence>
<dbReference type="Proteomes" id="UP000324575">
    <property type="component" value="Unassembled WGS sequence"/>
</dbReference>
<feature type="transmembrane region" description="Helical" evidence="5">
    <location>
        <begin position="128"/>
        <end position="144"/>
    </location>
</feature>
<evidence type="ECO:0000313" key="8">
    <source>
        <dbReference type="Proteomes" id="UP000324575"/>
    </source>
</evidence>
<dbReference type="SUPFAM" id="SSF103473">
    <property type="entry name" value="MFS general substrate transporter"/>
    <property type="match status" value="1"/>
</dbReference>
<evidence type="ECO:0000256" key="4">
    <source>
        <dbReference type="ARBA" id="ARBA00023136"/>
    </source>
</evidence>
<feature type="domain" description="Major facilitator superfamily (MFS) profile" evidence="6">
    <location>
        <begin position="1"/>
        <end position="204"/>
    </location>
</feature>
<feature type="transmembrane region" description="Helical" evidence="5">
    <location>
        <begin position="164"/>
        <end position="183"/>
    </location>
</feature>
<dbReference type="PANTHER" id="PTHR11328:SF24">
    <property type="entry name" value="MAJOR FACILITATOR SUPERFAMILY (MFS) PROFILE DOMAIN-CONTAINING PROTEIN"/>
    <property type="match status" value="1"/>
</dbReference>
<evidence type="ECO:0000256" key="1">
    <source>
        <dbReference type="ARBA" id="ARBA00009617"/>
    </source>
</evidence>
<dbReference type="InterPro" id="IPR020846">
    <property type="entry name" value="MFS_dom"/>
</dbReference>
<keyword evidence="2 5" id="KW-0812">Transmembrane</keyword>
<comment type="caution">
    <text evidence="7">The sequence shown here is derived from an EMBL/GenBank/DDBJ whole genome shotgun (WGS) entry which is preliminary data.</text>
</comment>
<keyword evidence="4 5" id="KW-0472">Membrane</keyword>
<dbReference type="GO" id="GO:0015293">
    <property type="term" value="F:symporter activity"/>
    <property type="evidence" value="ECO:0007669"/>
    <property type="project" value="InterPro"/>
</dbReference>
<proteinExistence type="inferred from homology"/>
<evidence type="ECO:0000256" key="2">
    <source>
        <dbReference type="ARBA" id="ARBA00022692"/>
    </source>
</evidence>
<comment type="similarity">
    <text evidence="1">Belongs to the sodium:galactoside symporter (TC 2.A.2) family.</text>
</comment>
<evidence type="ECO:0000313" key="7">
    <source>
        <dbReference type="EMBL" id="KAA6300858.1"/>
    </source>
</evidence>
<evidence type="ECO:0000256" key="5">
    <source>
        <dbReference type="SAM" id="Phobius"/>
    </source>
</evidence>
<dbReference type="PROSITE" id="PS50850">
    <property type="entry name" value="MFS"/>
    <property type="match status" value="1"/>
</dbReference>
<feature type="transmembrane region" description="Helical" evidence="5">
    <location>
        <begin position="52"/>
        <end position="70"/>
    </location>
</feature>
<reference evidence="7 8" key="1">
    <citation type="submission" date="2019-03" db="EMBL/GenBank/DDBJ databases">
        <title>Single cell metagenomics reveals metabolic interactions within the superorganism composed of flagellate Streblomastix strix and complex community of Bacteroidetes bacteria on its surface.</title>
        <authorList>
            <person name="Treitli S.C."/>
            <person name="Kolisko M."/>
            <person name="Husnik F."/>
            <person name="Keeling P."/>
            <person name="Hampl V."/>
        </authorList>
    </citation>
    <scope>NUCLEOTIDE SEQUENCE [LARGE SCALE GENOMIC DNA]</scope>
    <source>
        <strain evidence="7">St1</strain>
    </source>
</reference>
<dbReference type="GO" id="GO:0005886">
    <property type="term" value="C:plasma membrane"/>
    <property type="evidence" value="ECO:0007669"/>
    <property type="project" value="TreeGrafter"/>
</dbReference>
<dbReference type="EMBL" id="SNRX01000043">
    <property type="protein sequence ID" value="KAA6300858.1"/>
    <property type="molecule type" value="Genomic_DNA"/>
</dbReference>
<feature type="transmembrane region" description="Helical" evidence="5">
    <location>
        <begin position="24"/>
        <end position="45"/>
    </location>
</feature>
<organism evidence="7 8">
    <name type="scientific">Candidatus Ordinivivax streblomastigis</name>
    <dbReference type="NCBI Taxonomy" id="2540710"/>
    <lineage>
        <taxon>Bacteria</taxon>
        <taxon>Pseudomonadati</taxon>
        <taxon>Bacteroidota</taxon>
        <taxon>Bacteroidia</taxon>
        <taxon>Bacteroidales</taxon>
        <taxon>Candidatus Ordinivivax</taxon>
    </lineage>
</organism>
<dbReference type="InterPro" id="IPR039672">
    <property type="entry name" value="MFS_2"/>
</dbReference>
<dbReference type="Pfam" id="PF13347">
    <property type="entry name" value="MFS_2"/>
    <property type="match status" value="1"/>
</dbReference>
<sequence length="204" mass="22688">MRKKIALNTAAINMAFTGWDITTIYFLIGQAANLVGVMCAPAISAKYGKKKTYMIAMLIAAVLSAIFFLIPNQLNWILLLQVLISLCAGYVLPLLWSMFADIVDDQELKTNRRTSGLIFSSSSMSQKLGWALGAALTGWVLFWFKYNPGMAQQSAETLLGERLMISLLPAVCCIIAFIGMMFYPLSDKRVKEIAEELEKKRAKN</sequence>
<dbReference type="GO" id="GO:0008643">
    <property type="term" value="P:carbohydrate transport"/>
    <property type="evidence" value="ECO:0007669"/>
    <property type="project" value="InterPro"/>
</dbReference>
<evidence type="ECO:0000259" key="6">
    <source>
        <dbReference type="PROSITE" id="PS50850"/>
    </source>
</evidence>
<name>A0A5M8NWV9_9BACT</name>
<dbReference type="InterPro" id="IPR036259">
    <property type="entry name" value="MFS_trans_sf"/>
</dbReference>
<feature type="transmembrane region" description="Helical" evidence="5">
    <location>
        <begin position="76"/>
        <end position="103"/>
    </location>
</feature>
<dbReference type="AlphaFoldDB" id="A0A5M8NWV9"/>
<accession>A0A5M8NWV9</accession>
<dbReference type="Gene3D" id="1.20.1250.20">
    <property type="entry name" value="MFS general substrate transporter like domains"/>
    <property type="match status" value="1"/>
</dbReference>
<dbReference type="PANTHER" id="PTHR11328">
    <property type="entry name" value="MAJOR FACILITATOR SUPERFAMILY DOMAIN-CONTAINING PROTEIN"/>
    <property type="match status" value="1"/>
</dbReference>
<keyword evidence="3 5" id="KW-1133">Transmembrane helix</keyword>